<evidence type="ECO:0000256" key="4">
    <source>
        <dbReference type="ARBA" id="ARBA00023002"/>
    </source>
</evidence>
<feature type="region of interest" description="Disordered" evidence="7">
    <location>
        <begin position="378"/>
        <end position="402"/>
    </location>
</feature>
<dbReference type="Gene3D" id="1.10.630.10">
    <property type="entry name" value="Cytochrome P450"/>
    <property type="match status" value="1"/>
</dbReference>
<dbReference type="PANTHER" id="PTHR24305">
    <property type="entry name" value="CYTOCHROME P450"/>
    <property type="match status" value="1"/>
</dbReference>
<feature type="compositionally biased region" description="Low complexity" evidence="7">
    <location>
        <begin position="381"/>
        <end position="402"/>
    </location>
</feature>
<dbReference type="PANTHER" id="PTHR24305:SF235">
    <property type="entry name" value="CYTOCHROME P450 MONOOXYGENASE APDB-RELATED"/>
    <property type="match status" value="1"/>
</dbReference>
<evidence type="ECO:0000256" key="2">
    <source>
        <dbReference type="ARBA" id="ARBA00010617"/>
    </source>
</evidence>
<comment type="cofactor">
    <cofactor evidence="1">
        <name>heme</name>
        <dbReference type="ChEBI" id="CHEBI:30413"/>
    </cofactor>
</comment>
<dbReference type="EMBL" id="KZ825493">
    <property type="protein sequence ID" value="PYI32403.1"/>
    <property type="molecule type" value="Genomic_DNA"/>
</dbReference>
<evidence type="ECO:0000256" key="1">
    <source>
        <dbReference type="ARBA" id="ARBA00001971"/>
    </source>
</evidence>
<dbReference type="GO" id="GO:0016705">
    <property type="term" value="F:oxidoreductase activity, acting on paired donors, with incorporation or reduction of molecular oxygen"/>
    <property type="evidence" value="ECO:0007669"/>
    <property type="project" value="InterPro"/>
</dbReference>
<gene>
    <name evidence="9" type="ORF">BP00DRAFT_435377</name>
</gene>
<dbReference type="InterPro" id="IPR050121">
    <property type="entry name" value="Cytochrome_P450_monoxygenase"/>
</dbReference>
<dbReference type="InterPro" id="IPR001128">
    <property type="entry name" value="Cyt_P450"/>
</dbReference>
<keyword evidence="4" id="KW-0560">Oxidoreductase</keyword>
<dbReference type="SUPFAM" id="SSF48264">
    <property type="entry name" value="Cytochrome P450"/>
    <property type="match status" value="1"/>
</dbReference>
<evidence type="ECO:0000256" key="6">
    <source>
        <dbReference type="ARBA" id="ARBA00023033"/>
    </source>
</evidence>
<reference evidence="9 10" key="1">
    <citation type="submission" date="2018-02" db="EMBL/GenBank/DDBJ databases">
        <title>The genomes of Aspergillus section Nigri reveals drivers in fungal speciation.</title>
        <authorList>
            <consortium name="DOE Joint Genome Institute"/>
            <person name="Vesth T.C."/>
            <person name="Nybo J."/>
            <person name="Theobald S."/>
            <person name="Brandl J."/>
            <person name="Frisvad J.C."/>
            <person name="Nielsen K.F."/>
            <person name="Lyhne E.K."/>
            <person name="Kogle M.E."/>
            <person name="Kuo A."/>
            <person name="Riley R."/>
            <person name="Clum A."/>
            <person name="Nolan M."/>
            <person name="Lipzen A."/>
            <person name="Salamov A."/>
            <person name="Henrissat B."/>
            <person name="Wiebenga A."/>
            <person name="De vries R.P."/>
            <person name="Grigoriev I.V."/>
            <person name="Mortensen U.H."/>
            <person name="Andersen M.R."/>
            <person name="Baker S.E."/>
        </authorList>
    </citation>
    <scope>NUCLEOTIDE SEQUENCE [LARGE SCALE GENOMIC DNA]</scope>
    <source>
        <strain evidence="9 10">CBS 114.80</strain>
    </source>
</reference>
<keyword evidence="3" id="KW-0479">Metal-binding</keyword>
<organism evidence="9 10">
    <name type="scientific">Aspergillus indologenus CBS 114.80</name>
    <dbReference type="NCBI Taxonomy" id="1450541"/>
    <lineage>
        <taxon>Eukaryota</taxon>
        <taxon>Fungi</taxon>
        <taxon>Dikarya</taxon>
        <taxon>Ascomycota</taxon>
        <taxon>Pezizomycotina</taxon>
        <taxon>Eurotiomycetes</taxon>
        <taxon>Eurotiomycetidae</taxon>
        <taxon>Eurotiales</taxon>
        <taxon>Aspergillaceae</taxon>
        <taxon>Aspergillus</taxon>
        <taxon>Aspergillus subgen. Circumdati</taxon>
    </lineage>
</organism>
<keyword evidence="5" id="KW-0408">Iron</keyword>
<comment type="similarity">
    <text evidence="2">Belongs to the cytochrome P450 family.</text>
</comment>
<keyword evidence="10" id="KW-1185">Reference proteome</keyword>
<dbReference type="GO" id="GO:0005506">
    <property type="term" value="F:iron ion binding"/>
    <property type="evidence" value="ECO:0007669"/>
    <property type="project" value="InterPro"/>
</dbReference>
<sequence length="560" mass="61616">MPSAILLIVQFLLADLLAQLLYSCYFHPLARYPGPFLARFTNLWRFASFLRGQHHLTEENLHQRYGPIVRVAPNWLSFAPLPAFEAIYGFHQAIEKDDFYTFGAPRPQTDVSVFATQSNPVHRQKRRRMLAPALTRAKVLRYEPVIARHVAVLVARLEAVFLEQEAQEVQRAQGAQEAEAAHADSGQLGVEVELNVAPLVHRFTLDVMLDILFGPAVGPHPYTDNEVAGDLGASIRYVSRMVWSYSLWPAFGWLMNTRLAVACLRRPRYNAAGAMVGLNGLMHRAAAAILGTPEVFVREDPLQQPGIVESWLRVGMGMGSAADGVADNHPQKMTPAEAVSEAFNLVFAGPGSMAAALTAVLYQLGLPEGQVWQEKLRAGAGSEALEGSTSTEGSSPSPSPLPSLELQAVIKETLRFRAPFPTAFPRVIRSGAEMAIPGLSHPLPAGTTVSASTYVLGRSREIWGEDADQWVPQRWLSGSDDDDEESRRQMDRRFVAFSRGPRGCSGRDLASLILAKALRAIVQRWRFSASAAAELRGASFLEMQYDLCQLRFVQQASSSD</sequence>
<evidence type="ECO:0000313" key="10">
    <source>
        <dbReference type="Proteomes" id="UP000248817"/>
    </source>
</evidence>
<proteinExistence type="inferred from homology"/>
<accession>A0A2V5IE99</accession>
<evidence type="ECO:0000256" key="8">
    <source>
        <dbReference type="SAM" id="SignalP"/>
    </source>
</evidence>
<keyword evidence="8" id="KW-0732">Signal</keyword>
<evidence type="ECO:0000256" key="5">
    <source>
        <dbReference type="ARBA" id="ARBA00023004"/>
    </source>
</evidence>
<name>A0A2V5IE99_9EURO</name>
<dbReference type="GO" id="GO:0044550">
    <property type="term" value="P:secondary metabolite biosynthetic process"/>
    <property type="evidence" value="ECO:0007669"/>
    <property type="project" value="UniProtKB-ARBA"/>
</dbReference>
<feature type="signal peptide" evidence="8">
    <location>
        <begin position="1"/>
        <end position="18"/>
    </location>
</feature>
<dbReference type="Pfam" id="PF00067">
    <property type="entry name" value="p450"/>
    <property type="match status" value="1"/>
</dbReference>
<feature type="chain" id="PRO_5016050269" evidence="8">
    <location>
        <begin position="19"/>
        <end position="560"/>
    </location>
</feature>
<dbReference type="GO" id="GO:0004497">
    <property type="term" value="F:monooxygenase activity"/>
    <property type="evidence" value="ECO:0007669"/>
    <property type="project" value="UniProtKB-KW"/>
</dbReference>
<evidence type="ECO:0000313" key="9">
    <source>
        <dbReference type="EMBL" id="PYI32403.1"/>
    </source>
</evidence>
<dbReference type="InterPro" id="IPR036396">
    <property type="entry name" value="Cyt_P450_sf"/>
</dbReference>
<dbReference type="Proteomes" id="UP000248817">
    <property type="component" value="Unassembled WGS sequence"/>
</dbReference>
<evidence type="ECO:0000256" key="3">
    <source>
        <dbReference type="ARBA" id="ARBA00022723"/>
    </source>
</evidence>
<dbReference type="AlphaFoldDB" id="A0A2V5IE99"/>
<keyword evidence="6" id="KW-0503">Monooxygenase</keyword>
<protein>
    <submittedName>
        <fullName evidence="9">Cytochrome P450</fullName>
    </submittedName>
</protein>
<evidence type="ECO:0000256" key="7">
    <source>
        <dbReference type="SAM" id="MobiDB-lite"/>
    </source>
</evidence>
<dbReference type="GO" id="GO:0020037">
    <property type="term" value="F:heme binding"/>
    <property type="evidence" value="ECO:0007669"/>
    <property type="project" value="InterPro"/>
</dbReference>